<accession>A0A914QRI0</accession>
<evidence type="ECO:0000313" key="1">
    <source>
        <dbReference type="Proteomes" id="UP000887578"/>
    </source>
</evidence>
<evidence type="ECO:0000313" key="2">
    <source>
        <dbReference type="WBParaSite" id="PDA_v2.g6106.t1"/>
    </source>
</evidence>
<dbReference type="InterPro" id="IPR046347">
    <property type="entry name" value="bZIP_sf"/>
</dbReference>
<keyword evidence="1" id="KW-1185">Reference proteome</keyword>
<dbReference type="WBParaSite" id="PDA_v2.g6106.t1">
    <property type="protein sequence ID" value="PDA_v2.g6106.t1"/>
    <property type="gene ID" value="PDA_v2.g6106"/>
</dbReference>
<organism evidence="1 2">
    <name type="scientific">Panagrolaimus davidi</name>
    <dbReference type="NCBI Taxonomy" id="227884"/>
    <lineage>
        <taxon>Eukaryota</taxon>
        <taxon>Metazoa</taxon>
        <taxon>Ecdysozoa</taxon>
        <taxon>Nematoda</taxon>
        <taxon>Chromadorea</taxon>
        <taxon>Rhabditida</taxon>
        <taxon>Tylenchina</taxon>
        <taxon>Panagrolaimomorpha</taxon>
        <taxon>Panagrolaimoidea</taxon>
        <taxon>Panagrolaimidae</taxon>
        <taxon>Panagrolaimus</taxon>
    </lineage>
</organism>
<dbReference type="Proteomes" id="UP000887578">
    <property type="component" value="Unplaced"/>
</dbReference>
<dbReference type="SUPFAM" id="SSF57959">
    <property type="entry name" value="Leucine zipper domain"/>
    <property type="match status" value="1"/>
</dbReference>
<sequence>MSAAKARLSRKLLPVKPEYTSNFNAGFEEEHLGASVSSTNLPRRSKHVDGNGLMNIAVEIIKQSQLVQSAANQFQFDRSTTSRSPSISSTFGSVSPTSSNNSLIEKVIDEVVGESMLRTPRVYRRANPNEKESYKYIKNRERNNEAVRRTREKNKVRKMLEEEKYEQLRKRYNAMIDALKKCKCGCATQFIMENCDKI</sequence>
<proteinExistence type="predicted"/>
<dbReference type="GO" id="GO:0003700">
    <property type="term" value="F:DNA-binding transcription factor activity"/>
    <property type="evidence" value="ECO:0007669"/>
    <property type="project" value="InterPro"/>
</dbReference>
<name>A0A914QRI0_9BILA</name>
<dbReference type="Gene3D" id="1.20.5.170">
    <property type="match status" value="1"/>
</dbReference>
<reference evidence="2" key="1">
    <citation type="submission" date="2022-11" db="UniProtKB">
        <authorList>
            <consortium name="WormBaseParasite"/>
        </authorList>
    </citation>
    <scope>IDENTIFICATION</scope>
</reference>
<dbReference type="AlphaFoldDB" id="A0A914QRI0"/>
<protein>
    <submittedName>
        <fullName evidence="2">BZIP domain-containing protein</fullName>
    </submittedName>
</protein>